<evidence type="ECO:0000313" key="2">
    <source>
        <dbReference type="Proteomes" id="UP000466396"/>
    </source>
</evidence>
<organism evidence="1 2">
    <name type="scientific">Mycobacterium lacus</name>
    <dbReference type="NCBI Taxonomy" id="169765"/>
    <lineage>
        <taxon>Bacteria</taxon>
        <taxon>Bacillati</taxon>
        <taxon>Actinomycetota</taxon>
        <taxon>Actinomycetes</taxon>
        <taxon>Mycobacteriales</taxon>
        <taxon>Mycobacteriaceae</taxon>
        <taxon>Mycobacterium</taxon>
    </lineage>
</organism>
<dbReference type="KEGG" id="mlj:MLAC_19440"/>
<gene>
    <name evidence="1" type="ORF">MLAC_19440</name>
</gene>
<evidence type="ECO:0000313" key="1">
    <source>
        <dbReference type="EMBL" id="BBX96650.1"/>
    </source>
</evidence>
<keyword evidence="2" id="KW-1185">Reference proteome</keyword>
<accession>A0A7I7NJB0</accession>
<dbReference type="Proteomes" id="UP000466396">
    <property type="component" value="Chromosome"/>
</dbReference>
<sequence length="51" mass="5671">MAPDGPARIANYLDWLGPCGAYRVTNYDRDGEVKDERTVTTVGGSARSRRR</sequence>
<name>A0A7I7NJB0_9MYCO</name>
<dbReference type="RefSeq" id="WP_232070732.1">
    <property type="nucleotide sequence ID" value="NZ_AP022581.1"/>
</dbReference>
<proteinExistence type="predicted"/>
<dbReference type="EMBL" id="AP022581">
    <property type="protein sequence ID" value="BBX96650.1"/>
    <property type="molecule type" value="Genomic_DNA"/>
</dbReference>
<reference evidence="1 2" key="1">
    <citation type="journal article" date="2019" name="Emerg. Microbes Infect.">
        <title>Comprehensive subspecies identification of 175 nontuberculous mycobacteria species based on 7547 genomic profiles.</title>
        <authorList>
            <person name="Matsumoto Y."/>
            <person name="Kinjo T."/>
            <person name="Motooka D."/>
            <person name="Nabeya D."/>
            <person name="Jung N."/>
            <person name="Uechi K."/>
            <person name="Horii T."/>
            <person name="Iida T."/>
            <person name="Fujita J."/>
            <person name="Nakamura S."/>
        </authorList>
    </citation>
    <scope>NUCLEOTIDE SEQUENCE [LARGE SCALE GENOMIC DNA]</scope>
    <source>
        <strain evidence="1 2">JCM 15657</strain>
    </source>
</reference>
<dbReference type="AlphaFoldDB" id="A0A7I7NJB0"/>
<protein>
    <submittedName>
        <fullName evidence="1">Uncharacterized protein</fullName>
    </submittedName>
</protein>